<dbReference type="Proteomes" id="UP000310200">
    <property type="component" value="Unassembled WGS sequence"/>
</dbReference>
<sequence>NAYPFLSGAGRQTLGIPKDAHKFPGPGSYNIEAPRKRIPERAFSPIHASFICNSSASSLDYTDVRFKEKVCEEPGPTEYILPSVKETPRKIRSHPGTWHGSAGKLWLIRPPRPLTTGLSVPSKRDVGGYDYDERGVLVKNSVIEHKPTDFYNVPRGKTNFTALRYKGNFWSRMKGRDDKRTSVTPGPGDYEHETKKSPAQIRNERTREAKRAAAKQPRFLEALYQQKLRQRFEENFQLDTRGPGTYEITIPQICYGSILRAPFGAFDDRFKRTIDVIPGPADYYTEIGTLAFESAKRFKNKCQKMFDYPKLCKTLTSIGDDNEFMIIDEYKVVKEVDEEKCPAYHAVFKSRVDRFPKIRKHDEVPDSGAYEVLSAFKANRDRCDFLCRRLAPPFGSRASRFPMIPEDDFRVPGPAHYDLRRDISKNVKNGVIYSAPREKKKDVKGPGPLHYHANLMAYSNHNMRTAAINQFGITDYHCGHHMLLAYAKAMPAARHRRDADDKEPHRQRPANFHAESSRTACRLASGKQFRRFLLARNVAFDQATDATDNSATAYPCGSALLPPSGESPLKRRVATRVGSDPRNDIYHKFEPEARQYRSSPDGNSAATLQ</sequence>
<dbReference type="InterPro" id="IPR051291">
    <property type="entry name" value="CIMAP"/>
</dbReference>
<feature type="region of interest" description="Disordered" evidence="1">
    <location>
        <begin position="495"/>
        <end position="517"/>
    </location>
</feature>
<dbReference type="InterPro" id="IPR010736">
    <property type="entry name" value="SHIPPO-rpt"/>
</dbReference>
<feature type="region of interest" description="Disordered" evidence="1">
    <location>
        <begin position="175"/>
        <end position="205"/>
    </location>
</feature>
<gene>
    <name evidence="2" type="ORF">DBV15_06911</name>
</gene>
<dbReference type="Pfam" id="PF07004">
    <property type="entry name" value="SHIPPO-rpt"/>
    <property type="match status" value="1"/>
</dbReference>
<feature type="compositionally biased region" description="Polar residues" evidence="1">
    <location>
        <begin position="596"/>
        <end position="609"/>
    </location>
</feature>
<feature type="non-terminal residue" evidence="2">
    <location>
        <position position="609"/>
    </location>
</feature>
<feature type="compositionally biased region" description="Basic and acidic residues" evidence="1">
    <location>
        <begin position="579"/>
        <end position="595"/>
    </location>
</feature>
<feature type="compositionally biased region" description="Basic and acidic residues" evidence="1">
    <location>
        <begin position="497"/>
        <end position="506"/>
    </location>
</feature>
<accession>A0A4S2KMJ4</accession>
<feature type="non-terminal residue" evidence="2">
    <location>
        <position position="1"/>
    </location>
</feature>
<proteinExistence type="predicted"/>
<evidence type="ECO:0000256" key="1">
    <source>
        <dbReference type="SAM" id="MobiDB-lite"/>
    </source>
</evidence>
<dbReference type="PANTHER" id="PTHR21580">
    <property type="entry name" value="SHIPPO-1-RELATED"/>
    <property type="match status" value="1"/>
</dbReference>
<reference evidence="2 3" key="1">
    <citation type="journal article" date="2019" name="Philos. Trans. R. Soc. Lond., B, Biol. Sci.">
        <title>Ant behaviour and brain gene expression of defending hosts depend on the ecological success of the intruding social parasite.</title>
        <authorList>
            <person name="Kaur R."/>
            <person name="Stoldt M."/>
            <person name="Jongepier E."/>
            <person name="Feldmeyer B."/>
            <person name="Menzel F."/>
            <person name="Bornberg-Bauer E."/>
            <person name="Foitzik S."/>
        </authorList>
    </citation>
    <scope>NUCLEOTIDE SEQUENCE [LARGE SCALE GENOMIC DNA]</scope>
    <source>
        <tissue evidence="2">Whole body</tissue>
    </source>
</reference>
<protein>
    <recommendedName>
        <fullName evidence="4">Sperm-tail PG-rich repeat-containing protein 2</fullName>
    </recommendedName>
</protein>
<evidence type="ECO:0008006" key="4">
    <source>
        <dbReference type="Google" id="ProtNLM"/>
    </source>
</evidence>
<name>A0A4S2KMJ4_9HYME</name>
<feature type="compositionally biased region" description="Basic and acidic residues" evidence="1">
    <location>
        <begin position="189"/>
        <end position="205"/>
    </location>
</feature>
<keyword evidence="3" id="KW-1185">Reference proteome</keyword>
<evidence type="ECO:0000313" key="2">
    <source>
        <dbReference type="EMBL" id="TGZ50720.1"/>
    </source>
</evidence>
<dbReference type="EMBL" id="QBLH01001897">
    <property type="protein sequence ID" value="TGZ50720.1"/>
    <property type="molecule type" value="Genomic_DNA"/>
</dbReference>
<comment type="caution">
    <text evidence="2">The sequence shown here is derived from an EMBL/GenBank/DDBJ whole genome shotgun (WGS) entry which is preliminary data.</text>
</comment>
<feature type="region of interest" description="Disordered" evidence="1">
    <location>
        <begin position="575"/>
        <end position="609"/>
    </location>
</feature>
<evidence type="ECO:0000313" key="3">
    <source>
        <dbReference type="Proteomes" id="UP000310200"/>
    </source>
</evidence>
<dbReference type="STRING" id="300112.A0A4S2KMJ4"/>
<dbReference type="AlphaFoldDB" id="A0A4S2KMJ4"/>
<organism evidence="2 3">
    <name type="scientific">Temnothorax longispinosus</name>
    <dbReference type="NCBI Taxonomy" id="300112"/>
    <lineage>
        <taxon>Eukaryota</taxon>
        <taxon>Metazoa</taxon>
        <taxon>Ecdysozoa</taxon>
        <taxon>Arthropoda</taxon>
        <taxon>Hexapoda</taxon>
        <taxon>Insecta</taxon>
        <taxon>Pterygota</taxon>
        <taxon>Neoptera</taxon>
        <taxon>Endopterygota</taxon>
        <taxon>Hymenoptera</taxon>
        <taxon>Apocrita</taxon>
        <taxon>Aculeata</taxon>
        <taxon>Formicoidea</taxon>
        <taxon>Formicidae</taxon>
        <taxon>Myrmicinae</taxon>
        <taxon>Temnothorax</taxon>
    </lineage>
</organism>